<dbReference type="SUPFAM" id="SSF55073">
    <property type="entry name" value="Nucleotide cyclase"/>
    <property type="match status" value="1"/>
</dbReference>
<feature type="domain" description="EAL" evidence="1">
    <location>
        <begin position="83"/>
        <end position="337"/>
    </location>
</feature>
<evidence type="ECO:0000313" key="4">
    <source>
        <dbReference type="Proteomes" id="UP000323671"/>
    </source>
</evidence>
<dbReference type="InterPro" id="IPR043128">
    <property type="entry name" value="Rev_trsase/Diguanyl_cyclase"/>
</dbReference>
<dbReference type="PANTHER" id="PTHR33121">
    <property type="entry name" value="CYCLIC DI-GMP PHOSPHODIESTERASE PDEF"/>
    <property type="match status" value="1"/>
</dbReference>
<name>A0A5C1E8V5_9RHOO</name>
<dbReference type="SUPFAM" id="SSF103190">
    <property type="entry name" value="Sensory domain-like"/>
    <property type="match status" value="1"/>
</dbReference>
<dbReference type="Proteomes" id="UP000323671">
    <property type="component" value="Chromosome"/>
</dbReference>
<dbReference type="InterPro" id="IPR000160">
    <property type="entry name" value="GGDEF_dom"/>
</dbReference>
<dbReference type="PROSITE" id="PS50887">
    <property type="entry name" value="GGDEF"/>
    <property type="match status" value="1"/>
</dbReference>
<dbReference type="Gene3D" id="3.20.20.450">
    <property type="entry name" value="EAL domain"/>
    <property type="match status" value="1"/>
</dbReference>
<dbReference type="RefSeq" id="WP_149425584.1">
    <property type="nucleotide sequence ID" value="NZ_CP022579.1"/>
</dbReference>
<dbReference type="GO" id="GO:0071111">
    <property type="term" value="F:cyclic-guanylate-specific phosphodiesterase activity"/>
    <property type="evidence" value="ECO:0007669"/>
    <property type="project" value="InterPro"/>
</dbReference>
<dbReference type="Gene3D" id="3.30.70.270">
    <property type="match status" value="1"/>
</dbReference>
<dbReference type="EMBL" id="CP022579">
    <property type="protein sequence ID" value="QEL65300.1"/>
    <property type="molecule type" value="Genomic_DNA"/>
</dbReference>
<dbReference type="CDD" id="cd01948">
    <property type="entry name" value="EAL"/>
    <property type="match status" value="1"/>
</dbReference>
<evidence type="ECO:0000313" key="3">
    <source>
        <dbReference type="EMBL" id="QEL65300.1"/>
    </source>
</evidence>
<dbReference type="CDD" id="cd18773">
    <property type="entry name" value="PDC1_HK_sensor"/>
    <property type="match status" value="1"/>
</dbReference>
<protein>
    <recommendedName>
        <fullName evidence="5">Diguanylate cyclase/phosphodiesterase</fullName>
    </recommendedName>
</protein>
<dbReference type="Pfam" id="PF00563">
    <property type="entry name" value="EAL"/>
    <property type="match status" value="1"/>
</dbReference>
<dbReference type="InterPro" id="IPR035919">
    <property type="entry name" value="EAL_sf"/>
</dbReference>
<proteinExistence type="predicted"/>
<dbReference type="Gene3D" id="3.30.450.20">
    <property type="entry name" value="PAS domain"/>
    <property type="match status" value="1"/>
</dbReference>
<sequence length="804" mass="88382">MHLLLKYDGQYAPPLWQALGAEHSSQYVWRFRVSDEAALDALMETLAVQTNQDTLQQTYALVHDENSSLANPGAVLDRVTPFNALYARRLHAWMEGDLAPYIRMHFQPLVDLAQGGEIFAFEALCRLQDPQGRLLSGADAFRLAAQLQREADLDLECQRLALAAKAASIPADKLLFINVLPRNLVHQSWMNCLSQSLESMGIDRRQVVIEVVESERADPAMLAQSCDILRTRGFRIALDDMGSGFNGLSTLAAVRADFIKVDRGIVHGAQGSKVRSVLLEAIVSMAQRLGATVIAEGLERAEDITFVRDMGIGYAQGYYFAPPQAGVTAAVTPLPSLDESCLSRAKDRFALTDLMDPGVAVEIQEPLEMVRRLFIDNPSLALAVVTDDAQPIGLVRRGRVLSSHTSKTLGKLSEPLARSLPSRLTSAALARVLYHDRKDADPWVVTAPDGRYQGLIHPMTLIAQLLARRENGSNLHPLSQLPTGPSLRLTLDNRLAQGQELCLVYIDLDNFKAYNDRYGFIRGDAMIRSLAELLRYRFAHRKDCLLGHIGGDDFVLIQEHVPADLVPELLDIMSQFHAIAAHLYDSDDVARGHFVTEDGNAYPIASMSVAVVTGRSGDGTPLPNSLAAAERAAALKKIGKVAEGSVVVVEGTPPTLHRESPRSALRDWTDTALESLQELVLAPRNRDPHALDVAFRNFPYFEMVFELDGEGKQRFPNWINPEMYGRIKAGGMGADRSAQAYFTEVRDTGRPFVSPIYLSTASEDFCLTLAVPLQDARGRLDGVLVADINIGALATLLRRETLPA</sequence>
<dbReference type="InterPro" id="IPR050706">
    <property type="entry name" value="Cyclic-di-GMP_PDE-like"/>
</dbReference>
<evidence type="ECO:0000259" key="1">
    <source>
        <dbReference type="PROSITE" id="PS50883"/>
    </source>
</evidence>
<dbReference type="SUPFAM" id="SSF141868">
    <property type="entry name" value="EAL domain-like"/>
    <property type="match status" value="1"/>
</dbReference>
<dbReference type="CDD" id="cd01949">
    <property type="entry name" value="GGDEF"/>
    <property type="match status" value="1"/>
</dbReference>
<dbReference type="PANTHER" id="PTHR33121:SF70">
    <property type="entry name" value="SIGNALING PROTEIN YKOW"/>
    <property type="match status" value="1"/>
</dbReference>
<feature type="domain" description="GGDEF" evidence="2">
    <location>
        <begin position="499"/>
        <end position="651"/>
    </location>
</feature>
<dbReference type="InterPro" id="IPR001633">
    <property type="entry name" value="EAL_dom"/>
</dbReference>
<dbReference type="KEGG" id="otr:OTERR_18240"/>
<dbReference type="NCBIfam" id="TIGR00254">
    <property type="entry name" value="GGDEF"/>
    <property type="match status" value="1"/>
</dbReference>
<gene>
    <name evidence="3" type="ORF">OTERR_18240</name>
</gene>
<reference evidence="3 4" key="1">
    <citation type="submission" date="2017-07" db="EMBL/GenBank/DDBJ databases">
        <title>Complete genome sequence of Oryzomicrobium terrae TPP412.</title>
        <authorList>
            <person name="Chiu L.-W."/>
            <person name="Lo K.-J."/>
            <person name="Tsai Y.-M."/>
            <person name="Lin S.-S."/>
            <person name="Kuo C.-H."/>
            <person name="Liu C.-T."/>
        </authorList>
    </citation>
    <scope>NUCLEOTIDE SEQUENCE [LARGE SCALE GENOMIC DNA]</scope>
    <source>
        <strain evidence="3 4">TPP412</strain>
    </source>
</reference>
<organism evidence="3 4">
    <name type="scientific">Oryzomicrobium terrae</name>
    <dbReference type="NCBI Taxonomy" id="1735038"/>
    <lineage>
        <taxon>Bacteria</taxon>
        <taxon>Pseudomonadati</taxon>
        <taxon>Pseudomonadota</taxon>
        <taxon>Betaproteobacteria</taxon>
        <taxon>Rhodocyclales</taxon>
        <taxon>Rhodocyclaceae</taxon>
        <taxon>Oryzomicrobium</taxon>
    </lineage>
</organism>
<dbReference type="InterPro" id="IPR029151">
    <property type="entry name" value="Sensor-like_sf"/>
</dbReference>
<dbReference type="SMART" id="SM00267">
    <property type="entry name" value="GGDEF"/>
    <property type="match status" value="1"/>
</dbReference>
<dbReference type="InterPro" id="IPR029787">
    <property type="entry name" value="Nucleotide_cyclase"/>
</dbReference>
<evidence type="ECO:0000259" key="2">
    <source>
        <dbReference type="PROSITE" id="PS50887"/>
    </source>
</evidence>
<dbReference type="PROSITE" id="PS50883">
    <property type="entry name" value="EAL"/>
    <property type="match status" value="1"/>
</dbReference>
<evidence type="ECO:0008006" key="5">
    <source>
        <dbReference type="Google" id="ProtNLM"/>
    </source>
</evidence>
<dbReference type="AlphaFoldDB" id="A0A5C1E8V5"/>
<dbReference type="SMART" id="SM00052">
    <property type="entry name" value="EAL"/>
    <property type="match status" value="1"/>
</dbReference>
<accession>A0A5C1E8V5</accession>
<keyword evidence="4" id="KW-1185">Reference proteome</keyword>
<dbReference type="Pfam" id="PF00990">
    <property type="entry name" value="GGDEF"/>
    <property type="match status" value="1"/>
</dbReference>